<dbReference type="AlphaFoldDB" id="A0A3E1R7M3"/>
<reference evidence="1 2" key="1">
    <citation type="submission" date="2018-05" db="EMBL/GenBank/DDBJ databases">
        <title>Rhodoferax soyangensis sp.nov., isolated from an oligotrophic freshwater lake.</title>
        <authorList>
            <person name="Park M."/>
        </authorList>
    </citation>
    <scope>NUCLEOTIDE SEQUENCE [LARGE SCALE GENOMIC DNA]</scope>
    <source>
        <strain evidence="1 2">IMCC26218</strain>
    </source>
</reference>
<sequence>MTPKENTTMTNVTLESPLVGIAGLGKRELTVDGRSCLLGEIALLDMLTLRGDATDAGFVSAVLAATGLALPVVANTASVGEGRQLFWLGPDEWLLKLPGGTGEAVEAALRAALAGKHFSVVSMGAGSTTLSVQGPAAADLLSRGCPLDLHARSFPAGSLAQSHIAKANVVLYCLQAEQSYEVTVRRSFAEYLFKWLCEAGS</sequence>
<dbReference type="InterPro" id="IPR027266">
    <property type="entry name" value="TrmE/GcvT-like"/>
</dbReference>
<dbReference type="Gene3D" id="3.30.70.1520">
    <property type="entry name" value="Heterotetrameric sarcosine oxidase"/>
    <property type="match status" value="1"/>
</dbReference>
<name>A0A3E1R7M3_9BURK</name>
<comment type="caution">
    <text evidence="1">The sequence shown here is derived from an EMBL/GenBank/DDBJ whole genome shotgun (WGS) entry which is preliminary data.</text>
</comment>
<dbReference type="Pfam" id="PF04268">
    <property type="entry name" value="SoxG"/>
    <property type="match status" value="1"/>
</dbReference>
<keyword evidence="2" id="KW-1185">Reference proteome</keyword>
<evidence type="ECO:0000313" key="2">
    <source>
        <dbReference type="Proteomes" id="UP000260665"/>
    </source>
</evidence>
<dbReference type="InterPro" id="IPR007375">
    <property type="entry name" value="SoxG"/>
</dbReference>
<dbReference type="EMBL" id="QFZK01000020">
    <property type="protein sequence ID" value="RFO95191.1"/>
    <property type="molecule type" value="Genomic_DNA"/>
</dbReference>
<dbReference type="Proteomes" id="UP000260665">
    <property type="component" value="Unassembled WGS sequence"/>
</dbReference>
<proteinExistence type="predicted"/>
<evidence type="ECO:0000313" key="1">
    <source>
        <dbReference type="EMBL" id="RFO95191.1"/>
    </source>
</evidence>
<dbReference type="SUPFAM" id="SSF103025">
    <property type="entry name" value="Folate-binding domain"/>
    <property type="match status" value="1"/>
</dbReference>
<organism evidence="1 2">
    <name type="scientific">Rhodoferax lacus</name>
    <dbReference type="NCBI Taxonomy" id="2184758"/>
    <lineage>
        <taxon>Bacteria</taxon>
        <taxon>Pseudomonadati</taxon>
        <taxon>Pseudomonadota</taxon>
        <taxon>Betaproteobacteria</taxon>
        <taxon>Burkholderiales</taxon>
        <taxon>Comamonadaceae</taxon>
        <taxon>Rhodoferax</taxon>
    </lineage>
</organism>
<gene>
    <name evidence="1" type="ORF">DIC66_19460</name>
</gene>
<protein>
    <submittedName>
        <fullName evidence="1">Sarcosine oxidase subunit gamma</fullName>
    </submittedName>
</protein>
<accession>A0A3E1R7M3</accession>
<dbReference type="Gene3D" id="3.30.1360.120">
    <property type="entry name" value="Probable tRNA modification gtpase trme, domain 1"/>
    <property type="match status" value="1"/>
</dbReference>